<dbReference type="AlphaFoldDB" id="A0A1M5QC12"/>
<dbReference type="Proteomes" id="UP000184384">
    <property type="component" value="Unassembled WGS sequence"/>
</dbReference>
<accession>A0A1M5QC12</accession>
<sequence length="147" mass="17772">MVCFIFSYYIFMHSSIAFFCFQFYKKKYQPALYIIFAVGLIVLFMVFFYEISTEFIYKNCFLYISFHQEMYQFQFATLSGRFVCKLGTIQILEHYRAQKKEANKVLLINQVHILGQIRFLLICPYFLLYKSLYSITVLNIKFQLVYN</sequence>
<keyword evidence="1" id="KW-1133">Transmembrane helix</keyword>
<evidence type="ECO:0008006" key="6">
    <source>
        <dbReference type="Google" id="ProtNLM"/>
    </source>
</evidence>
<feature type="transmembrane region" description="Helical" evidence="1">
    <location>
        <begin position="31"/>
        <end position="49"/>
    </location>
</feature>
<proteinExistence type="predicted"/>
<reference evidence="3" key="1">
    <citation type="submission" date="2016-11" db="EMBL/GenBank/DDBJ databases">
        <authorList>
            <person name="Jaros S."/>
            <person name="Januszkiewicz K."/>
            <person name="Wedrychowicz H."/>
        </authorList>
    </citation>
    <scope>NUCLEOTIDE SEQUENCE [LARGE SCALE GENOMIC DNA]</scope>
    <source>
        <strain evidence="3">DSM 19729</strain>
    </source>
</reference>
<evidence type="ECO:0000313" key="2">
    <source>
        <dbReference type="EMBL" id="PRZ22164.1"/>
    </source>
</evidence>
<feature type="transmembrane region" description="Helical" evidence="1">
    <location>
        <begin position="6"/>
        <end position="24"/>
    </location>
</feature>
<evidence type="ECO:0000313" key="3">
    <source>
        <dbReference type="EMBL" id="SHH11635.1"/>
    </source>
</evidence>
<name>A0A1M5QC12_9FLAO</name>
<dbReference type="STRING" id="280093.SAMN05443373_107166"/>
<dbReference type="EMBL" id="PVUB01000007">
    <property type="protein sequence ID" value="PRZ22164.1"/>
    <property type="molecule type" value="Genomic_DNA"/>
</dbReference>
<keyword evidence="1" id="KW-0812">Transmembrane</keyword>
<protein>
    <recommendedName>
        <fullName evidence="6">Transmembrane protein</fullName>
    </recommendedName>
</protein>
<gene>
    <name evidence="2" type="ORF">BC624_107166</name>
    <name evidence="3" type="ORF">SAMN05443373_107166</name>
</gene>
<dbReference type="EMBL" id="FQWO01000007">
    <property type="protein sequence ID" value="SHH11635.1"/>
    <property type="molecule type" value="Genomic_DNA"/>
</dbReference>
<organism evidence="3 4">
    <name type="scientific">Flavobacterium granuli</name>
    <dbReference type="NCBI Taxonomy" id="280093"/>
    <lineage>
        <taxon>Bacteria</taxon>
        <taxon>Pseudomonadati</taxon>
        <taxon>Bacteroidota</taxon>
        <taxon>Flavobacteriia</taxon>
        <taxon>Flavobacteriales</taxon>
        <taxon>Flavobacteriaceae</taxon>
        <taxon>Flavobacterium</taxon>
    </lineage>
</organism>
<reference evidence="4" key="2">
    <citation type="submission" date="2016-11" db="EMBL/GenBank/DDBJ databases">
        <authorList>
            <person name="Varghese N."/>
            <person name="Submissions S."/>
        </authorList>
    </citation>
    <scope>NUCLEOTIDE SEQUENCE [LARGE SCALE GENOMIC DNA]</scope>
    <source>
        <strain evidence="4">DSM 19729</strain>
    </source>
</reference>
<evidence type="ECO:0000313" key="5">
    <source>
        <dbReference type="Proteomes" id="UP000237771"/>
    </source>
</evidence>
<keyword evidence="5" id="KW-1185">Reference proteome</keyword>
<keyword evidence="1" id="KW-0472">Membrane</keyword>
<evidence type="ECO:0000256" key="1">
    <source>
        <dbReference type="SAM" id="Phobius"/>
    </source>
</evidence>
<reference evidence="2 5" key="3">
    <citation type="submission" date="2018-03" db="EMBL/GenBank/DDBJ databases">
        <title>Genomic Encyclopedia of Archaeal and Bacterial Type Strains, Phase II (KMG-II): from individual species to whole genera.</title>
        <authorList>
            <person name="Goeker M."/>
        </authorList>
    </citation>
    <scope>NUCLEOTIDE SEQUENCE [LARGE SCALE GENOMIC DNA]</scope>
    <source>
        <strain evidence="2 5">DSM 17797</strain>
    </source>
</reference>
<evidence type="ECO:0000313" key="4">
    <source>
        <dbReference type="Proteomes" id="UP000184384"/>
    </source>
</evidence>
<dbReference type="Proteomes" id="UP000237771">
    <property type="component" value="Unassembled WGS sequence"/>
</dbReference>